<feature type="transmembrane region" description="Helical" evidence="1">
    <location>
        <begin position="12"/>
        <end position="32"/>
    </location>
</feature>
<keyword evidence="1" id="KW-0472">Membrane</keyword>
<organism evidence="2 3">
    <name type="scientific">Kangiella sediminilitoris</name>
    <dbReference type="NCBI Taxonomy" id="1144748"/>
    <lineage>
        <taxon>Bacteria</taxon>
        <taxon>Pseudomonadati</taxon>
        <taxon>Pseudomonadota</taxon>
        <taxon>Gammaproteobacteria</taxon>
        <taxon>Kangiellales</taxon>
        <taxon>Kangiellaceae</taxon>
        <taxon>Kangiella</taxon>
    </lineage>
</organism>
<evidence type="ECO:0008006" key="4">
    <source>
        <dbReference type="Google" id="ProtNLM"/>
    </source>
</evidence>
<proteinExistence type="predicted"/>
<dbReference type="InterPro" id="IPR009883">
    <property type="entry name" value="YgfX"/>
</dbReference>
<keyword evidence="1" id="KW-0812">Transmembrane</keyword>
<dbReference type="AlphaFoldDB" id="A0A1B3BC73"/>
<evidence type="ECO:0000313" key="2">
    <source>
        <dbReference type="EMBL" id="AOE50406.1"/>
    </source>
</evidence>
<accession>A0A1B3BC73</accession>
<dbReference type="EMBL" id="CP012418">
    <property type="protein sequence ID" value="AOE50406.1"/>
    <property type="molecule type" value="Genomic_DNA"/>
</dbReference>
<evidence type="ECO:0000313" key="3">
    <source>
        <dbReference type="Proteomes" id="UP000094147"/>
    </source>
</evidence>
<feature type="transmembrane region" description="Helical" evidence="1">
    <location>
        <begin position="38"/>
        <end position="56"/>
    </location>
</feature>
<protein>
    <recommendedName>
        <fullName evidence="4">Transmembrane protein</fullName>
    </recommendedName>
</protein>
<gene>
    <name evidence="2" type="ORF">KS2013_1696</name>
</gene>
<evidence type="ECO:0000256" key="1">
    <source>
        <dbReference type="SAM" id="Phobius"/>
    </source>
</evidence>
<dbReference type="OrthoDB" id="6196995at2"/>
<dbReference type="STRING" id="1144748.KS2013_1696"/>
<dbReference type="KEGG" id="ksd:KS2013_1696"/>
<sequence>MNFRIELKKAKTSRIIFACVWLAFLLLFLVTGLVQQKWIYAMVGIPATLLLGAWQLKMLEGLYKDVTELIFFEGRWFIIERELKVAIEVKKESVIWPLWVTLKYRKLDPSKPNQTYQLILFRDAMKDSDFRKLSRTLKFYKAE</sequence>
<name>A0A1B3BC73_9GAMM</name>
<dbReference type="Pfam" id="PF07254">
    <property type="entry name" value="Cpta_toxin"/>
    <property type="match status" value="1"/>
</dbReference>
<keyword evidence="3" id="KW-1185">Reference proteome</keyword>
<keyword evidence="1" id="KW-1133">Transmembrane helix</keyword>
<dbReference type="RefSeq" id="WP_068992523.1">
    <property type="nucleotide sequence ID" value="NZ_CP012418.1"/>
</dbReference>
<reference evidence="3" key="1">
    <citation type="submission" date="2015-08" db="EMBL/GenBank/DDBJ databases">
        <authorList>
            <person name="Kim K.M."/>
        </authorList>
    </citation>
    <scope>NUCLEOTIDE SEQUENCE [LARGE SCALE GENOMIC DNA]</scope>
    <source>
        <strain evidence="3">KCTC 23892</strain>
    </source>
</reference>
<dbReference type="Proteomes" id="UP000094147">
    <property type="component" value="Chromosome"/>
</dbReference>